<dbReference type="Proteomes" id="UP001159075">
    <property type="component" value="Unassembled WGS sequence"/>
</dbReference>
<comment type="caution">
    <text evidence="1">The sequence shown here is derived from an EMBL/GenBank/DDBJ whole genome shotgun (WGS) entry which is preliminary data.</text>
</comment>
<evidence type="ECO:0000313" key="1">
    <source>
        <dbReference type="EMBL" id="MDI5830658.1"/>
    </source>
</evidence>
<name>A0ABT6U9C0_9GAMM</name>
<reference evidence="1 2" key="1">
    <citation type="submission" date="2022-09" db="EMBL/GenBank/DDBJ databases">
        <title>The outer-membrane cytochrome OmcA is essential for infection of Shewanella oneidensis by a zebrafish-associated bacteriophage.</title>
        <authorList>
            <person name="Grenfell A.W."/>
            <person name="Intile P."/>
            <person name="Mcfarlane J."/>
            <person name="Leung D."/>
            <person name="Abdalla K."/>
            <person name="Wold M."/>
            <person name="Kees E."/>
            <person name="Gralnick J."/>
        </authorList>
    </citation>
    <scope>NUCLEOTIDE SEQUENCE [LARGE SCALE GENOMIC DNA]</scope>
    <source>
        <strain evidence="1 2">NF-5</strain>
    </source>
</reference>
<dbReference type="RefSeq" id="WP_282679002.1">
    <property type="nucleotide sequence ID" value="NZ_JAOTLW010000003.1"/>
</dbReference>
<organism evidence="1 2">
    <name type="scientific">Shewanella xiamenensis</name>
    <dbReference type="NCBI Taxonomy" id="332186"/>
    <lineage>
        <taxon>Bacteria</taxon>
        <taxon>Pseudomonadati</taxon>
        <taxon>Pseudomonadota</taxon>
        <taxon>Gammaproteobacteria</taxon>
        <taxon>Alteromonadales</taxon>
        <taxon>Shewanellaceae</taxon>
        <taxon>Shewanella</taxon>
    </lineage>
</organism>
<proteinExistence type="predicted"/>
<protein>
    <submittedName>
        <fullName evidence="1">Uncharacterized protein</fullName>
    </submittedName>
</protein>
<evidence type="ECO:0000313" key="2">
    <source>
        <dbReference type="Proteomes" id="UP001159075"/>
    </source>
</evidence>
<gene>
    <name evidence="1" type="ORF">ODY93_03695</name>
</gene>
<sequence length="109" mass="12520">MSQFDYIKQHYGVPAEIGRLVKVNGRAGIIVKDCGHHLGVNFNDDKPGVIRHCHPTWEVEYGGIGRIRKQTKSQARYQRYLEYGDGFNNFIDYCRWDSSQNRSWNGGAA</sequence>
<dbReference type="EMBL" id="JAOTLW010000003">
    <property type="protein sequence ID" value="MDI5830658.1"/>
    <property type="molecule type" value="Genomic_DNA"/>
</dbReference>
<keyword evidence="2" id="KW-1185">Reference proteome</keyword>
<accession>A0ABT6U9C0</accession>